<name>A0A6A6TKM0_9PLEO</name>
<keyword evidence="3" id="KW-1185">Reference proteome</keyword>
<proteinExistence type="predicted"/>
<feature type="domain" description="NWD NACHT-NTPase N-terminal" evidence="1">
    <location>
        <begin position="5"/>
        <end position="172"/>
    </location>
</feature>
<dbReference type="InterPro" id="IPR031359">
    <property type="entry name" value="NACHT_N"/>
</dbReference>
<dbReference type="Proteomes" id="UP000799324">
    <property type="component" value="Unassembled WGS sequence"/>
</dbReference>
<protein>
    <recommendedName>
        <fullName evidence="1">NWD NACHT-NTPase N-terminal domain-containing protein</fullName>
    </recommendedName>
</protein>
<evidence type="ECO:0000313" key="3">
    <source>
        <dbReference type="Proteomes" id="UP000799324"/>
    </source>
</evidence>
<dbReference type="EMBL" id="MU004300">
    <property type="protein sequence ID" value="KAF2660292.1"/>
    <property type="molecule type" value="Genomic_DNA"/>
</dbReference>
<dbReference type="OrthoDB" id="7464126at2759"/>
<reference evidence="2" key="1">
    <citation type="journal article" date="2020" name="Stud. Mycol.">
        <title>101 Dothideomycetes genomes: a test case for predicting lifestyles and emergence of pathogens.</title>
        <authorList>
            <person name="Haridas S."/>
            <person name="Albert R."/>
            <person name="Binder M."/>
            <person name="Bloem J."/>
            <person name="Labutti K."/>
            <person name="Salamov A."/>
            <person name="Andreopoulos B."/>
            <person name="Baker S."/>
            <person name="Barry K."/>
            <person name="Bills G."/>
            <person name="Bluhm B."/>
            <person name="Cannon C."/>
            <person name="Castanera R."/>
            <person name="Culley D."/>
            <person name="Daum C."/>
            <person name="Ezra D."/>
            <person name="Gonzalez J."/>
            <person name="Henrissat B."/>
            <person name="Kuo A."/>
            <person name="Liang C."/>
            <person name="Lipzen A."/>
            <person name="Lutzoni F."/>
            <person name="Magnuson J."/>
            <person name="Mondo S."/>
            <person name="Nolan M."/>
            <person name="Ohm R."/>
            <person name="Pangilinan J."/>
            <person name="Park H.-J."/>
            <person name="Ramirez L."/>
            <person name="Alfaro M."/>
            <person name="Sun H."/>
            <person name="Tritt A."/>
            <person name="Yoshinaga Y."/>
            <person name="Zwiers L.-H."/>
            <person name="Turgeon B."/>
            <person name="Goodwin S."/>
            <person name="Spatafora J."/>
            <person name="Crous P."/>
            <person name="Grigoriev I."/>
        </authorList>
    </citation>
    <scope>NUCLEOTIDE SEQUENCE</scope>
    <source>
        <strain evidence="2">CBS 122681</strain>
    </source>
</reference>
<organism evidence="2 3">
    <name type="scientific">Lophiostoma macrostomum CBS 122681</name>
    <dbReference type="NCBI Taxonomy" id="1314788"/>
    <lineage>
        <taxon>Eukaryota</taxon>
        <taxon>Fungi</taxon>
        <taxon>Dikarya</taxon>
        <taxon>Ascomycota</taxon>
        <taxon>Pezizomycotina</taxon>
        <taxon>Dothideomycetes</taxon>
        <taxon>Pleosporomycetidae</taxon>
        <taxon>Pleosporales</taxon>
        <taxon>Lophiostomataceae</taxon>
        <taxon>Lophiostoma</taxon>
    </lineage>
</organism>
<dbReference type="AlphaFoldDB" id="A0A6A6TKM0"/>
<dbReference type="Pfam" id="PF17100">
    <property type="entry name" value="NACHT_N"/>
    <property type="match status" value="1"/>
</dbReference>
<accession>A0A6A6TKM0</accession>
<evidence type="ECO:0000259" key="1">
    <source>
        <dbReference type="Pfam" id="PF17100"/>
    </source>
</evidence>
<sequence length="175" mass="19365">MSGDQDLWEKAFSKLDKDTAELLNASASSVPGGVVALIEEIEKKKSPSEAKNTGWNVTIPSSSGRDPKVINLRNMVYRIMEAAFEFNDIVTKILAFDPTQYGALVWSVVSFGMNLALNGKQHHETAWQGATFLAEKLRTYAAICAQYLRKSTAGREDLRERVVDAYTALLQYAAD</sequence>
<evidence type="ECO:0000313" key="2">
    <source>
        <dbReference type="EMBL" id="KAF2660292.1"/>
    </source>
</evidence>
<gene>
    <name evidence="2" type="ORF">K491DRAFT_77393</name>
</gene>